<feature type="region of interest" description="Disordered" evidence="1">
    <location>
        <begin position="294"/>
        <end position="313"/>
    </location>
</feature>
<name>A0ABD3WMN5_SINWO</name>
<protein>
    <submittedName>
        <fullName evidence="2">Uncharacterized protein</fullName>
    </submittedName>
</protein>
<evidence type="ECO:0000313" key="3">
    <source>
        <dbReference type="Proteomes" id="UP001634394"/>
    </source>
</evidence>
<feature type="compositionally biased region" description="Polar residues" evidence="1">
    <location>
        <begin position="423"/>
        <end position="437"/>
    </location>
</feature>
<feature type="compositionally biased region" description="Basic and acidic residues" evidence="1">
    <location>
        <begin position="296"/>
        <end position="310"/>
    </location>
</feature>
<evidence type="ECO:0000256" key="1">
    <source>
        <dbReference type="SAM" id="MobiDB-lite"/>
    </source>
</evidence>
<dbReference type="PANTHER" id="PTHR34648:SF1">
    <property type="entry name" value="CLOCK-INTERACTING PACEMAKER"/>
    <property type="match status" value="1"/>
</dbReference>
<dbReference type="Pfam" id="PF15800">
    <property type="entry name" value="CiPC"/>
    <property type="match status" value="1"/>
</dbReference>
<dbReference type="PANTHER" id="PTHR34648">
    <property type="entry name" value="CLOCK-INTERACTING PACEMAKER"/>
    <property type="match status" value="1"/>
</dbReference>
<dbReference type="AlphaFoldDB" id="A0ABD3WMN5"/>
<reference evidence="2 3" key="1">
    <citation type="submission" date="2024-11" db="EMBL/GenBank/DDBJ databases">
        <title>Chromosome-level genome assembly of the freshwater bivalve Anodonta woodiana.</title>
        <authorList>
            <person name="Chen X."/>
        </authorList>
    </citation>
    <scope>NUCLEOTIDE SEQUENCE [LARGE SCALE GENOMIC DNA]</scope>
    <source>
        <strain evidence="2">MN2024</strain>
        <tissue evidence="2">Gills</tissue>
    </source>
</reference>
<dbReference type="Proteomes" id="UP001634394">
    <property type="component" value="Unassembled WGS sequence"/>
</dbReference>
<organism evidence="2 3">
    <name type="scientific">Sinanodonta woodiana</name>
    <name type="common">Chinese pond mussel</name>
    <name type="synonym">Anodonta woodiana</name>
    <dbReference type="NCBI Taxonomy" id="1069815"/>
    <lineage>
        <taxon>Eukaryota</taxon>
        <taxon>Metazoa</taxon>
        <taxon>Spiralia</taxon>
        <taxon>Lophotrochozoa</taxon>
        <taxon>Mollusca</taxon>
        <taxon>Bivalvia</taxon>
        <taxon>Autobranchia</taxon>
        <taxon>Heteroconchia</taxon>
        <taxon>Palaeoheterodonta</taxon>
        <taxon>Unionida</taxon>
        <taxon>Unionoidea</taxon>
        <taxon>Unionidae</taxon>
        <taxon>Unioninae</taxon>
        <taxon>Sinanodonta</taxon>
    </lineage>
</organism>
<accession>A0ABD3WMN5</accession>
<keyword evidence="3" id="KW-1185">Reference proteome</keyword>
<gene>
    <name evidence="2" type="ORF">ACJMK2_038017</name>
</gene>
<comment type="caution">
    <text evidence="2">The sequence shown here is derived from an EMBL/GenBank/DDBJ whole genome shotgun (WGS) entry which is preliminary data.</text>
</comment>
<evidence type="ECO:0000313" key="2">
    <source>
        <dbReference type="EMBL" id="KAL3875082.1"/>
    </source>
</evidence>
<feature type="compositionally biased region" description="Polar residues" evidence="1">
    <location>
        <begin position="399"/>
        <end position="408"/>
    </location>
</feature>
<dbReference type="InterPro" id="IPR031602">
    <property type="entry name" value="CIPC"/>
</dbReference>
<sequence length="516" mass="55940">MASRISDDTSVIAIGDDSLLSGLSGLDPDVSISGLDPDVSISGLDPDASISGISGLDPDVSISGLDPDASNSETGSRKDTQVKNVASSLLFSALFSMEEDIVTDVEESVITDIKQQNNLGLMTDLLKCSPFNKQFASLGQLSHTKPKSGCYTTQTLGYRETSVKNLENKNMLHSKISNTASLQHAKLNMIPRTAPVNSVGHLTFQNISSSSAMRHGESSQISQISSELPGVVPSAFGSVTNPTSKNTKLKMPKSVIIDSWSSSLGIKESPSRSEFCSSVDNTSDKFRSNTSNAVGKLEKQRKEASQEKPYKLSAAEKSVSPGIYEQNKNFSTMSNNGHREFRNGSVHIMGILPPLENQGASWNLATDCYMAAVSNNSYAHNEQPGGGKMLRKRQHVERSSVTSQSVNIKKSKMETLKEPNFASPISISQPPDCQSSSTERKTRYDKTAAALQQSGLMDITIKTAELLRKNAALQKELQKLKQETSLFLYSVLNNPENEALRNFLKSNKAIVTMNVK</sequence>
<proteinExistence type="predicted"/>
<feature type="region of interest" description="Disordered" evidence="1">
    <location>
        <begin position="380"/>
        <end position="441"/>
    </location>
</feature>
<dbReference type="EMBL" id="JBJQND010000006">
    <property type="protein sequence ID" value="KAL3875082.1"/>
    <property type="molecule type" value="Genomic_DNA"/>
</dbReference>